<evidence type="ECO:0000259" key="5">
    <source>
        <dbReference type="PROSITE" id="PS50931"/>
    </source>
</evidence>
<keyword evidence="3" id="KW-0238">DNA-binding</keyword>
<dbReference type="SUPFAM" id="SSF46785">
    <property type="entry name" value="Winged helix' DNA-binding domain"/>
    <property type="match status" value="1"/>
</dbReference>
<reference evidence="7" key="1">
    <citation type="journal article" date="2019" name="Int. J. Syst. Evol. Microbiol.">
        <title>The Global Catalogue of Microorganisms (GCM) 10K type strain sequencing project: providing services to taxonomists for standard genome sequencing and annotation.</title>
        <authorList>
            <consortium name="The Broad Institute Genomics Platform"/>
            <consortium name="The Broad Institute Genome Sequencing Center for Infectious Disease"/>
            <person name="Wu L."/>
            <person name="Ma J."/>
        </authorList>
    </citation>
    <scope>NUCLEOTIDE SEQUENCE [LARGE SCALE GENOMIC DNA]</scope>
    <source>
        <strain evidence="7">JCM 11117</strain>
    </source>
</reference>
<dbReference type="PRINTS" id="PR00039">
    <property type="entry name" value="HTHLYSR"/>
</dbReference>
<dbReference type="SUPFAM" id="SSF53850">
    <property type="entry name" value="Periplasmic binding protein-like II"/>
    <property type="match status" value="1"/>
</dbReference>
<keyword evidence="2" id="KW-0805">Transcription regulation</keyword>
<protein>
    <submittedName>
        <fullName evidence="6">LysR family transcriptional regulator</fullName>
    </submittedName>
</protein>
<keyword evidence="7" id="KW-1185">Reference proteome</keyword>
<evidence type="ECO:0000256" key="2">
    <source>
        <dbReference type="ARBA" id="ARBA00023015"/>
    </source>
</evidence>
<dbReference type="Proteomes" id="UP001499967">
    <property type="component" value="Unassembled WGS sequence"/>
</dbReference>
<evidence type="ECO:0000313" key="7">
    <source>
        <dbReference type="Proteomes" id="UP001499967"/>
    </source>
</evidence>
<comment type="similarity">
    <text evidence="1">Belongs to the LysR transcriptional regulatory family.</text>
</comment>
<dbReference type="Pfam" id="PF03466">
    <property type="entry name" value="LysR_substrate"/>
    <property type="match status" value="1"/>
</dbReference>
<dbReference type="PANTHER" id="PTHR30419:SF31">
    <property type="entry name" value="BLR3139 PROTEIN"/>
    <property type="match status" value="1"/>
</dbReference>
<accession>A0ABP4AJZ4</accession>
<comment type="caution">
    <text evidence="6">The sequence shown here is derived from an EMBL/GenBank/DDBJ whole genome shotgun (WGS) entry which is preliminary data.</text>
</comment>
<dbReference type="PANTHER" id="PTHR30419">
    <property type="entry name" value="HTH-TYPE TRANSCRIPTIONAL REGULATOR YBHD"/>
    <property type="match status" value="1"/>
</dbReference>
<gene>
    <name evidence="6" type="ORF">GCM10009559_31180</name>
</gene>
<sequence length="297" mass="31905">MELRQLECFVAVVEESSFTRAAARLHIVQSAVSSTIASLERELEARLLLRTTRHIGLTDAGRQLLPKARATLEAARDAREAVHEVSGGIRGTLRIGTMSSLGLIDLPGLLGEFHREHPAVSVQLAIVGNGSPGLVAALAEGRLDLSFVSIPGHRPAGVHIRDLTANPLDLVVPRGHRLADRDELTIFDLADESFIDFPLGYGNRAVTDRAFSAAGLARHVSIEITDITAGTNFIRHRLGIALLPRAVLIPDDDLAVLRVTGADLDWPISLATPVGRTPGAAARAFEHMVEQHLATNN</sequence>
<keyword evidence="4" id="KW-0804">Transcription</keyword>
<dbReference type="PROSITE" id="PS50931">
    <property type="entry name" value="HTH_LYSR"/>
    <property type="match status" value="1"/>
</dbReference>
<dbReference type="InterPro" id="IPR036390">
    <property type="entry name" value="WH_DNA-bd_sf"/>
</dbReference>
<proteinExistence type="inferred from homology"/>
<dbReference type="CDD" id="cd08436">
    <property type="entry name" value="PBP2_LTTR_like_3"/>
    <property type="match status" value="1"/>
</dbReference>
<name>A0ABP4AJZ4_9PSEU</name>
<dbReference type="InterPro" id="IPR000847">
    <property type="entry name" value="LysR_HTH_N"/>
</dbReference>
<dbReference type="RefSeq" id="WP_343942110.1">
    <property type="nucleotide sequence ID" value="NZ_BAAAHP010000087.1"/>
</dbReference>
<evidence type="ECO:0000256" key="4">
    <source>
        <dbReference type="ARBA" id="ARBA00023163"/>
    </source>
</evidence>
<dbReference type="InterPro" id="IPR050950">
    <property type="entry name" value="HTH-type_LysR_regulators"/>
</dbReference>
<dbReference type="Pfam" id="PF00126">
    <property type="entry name" value="HTH_1"/>
    <property type="match status" value="1"/>
</dbReference>
<dbReference type="Gene3D" id="1.10.10.10">
    <property type="entry name" value="Winged helix-like DNA-binding domain superfamily/Winged helix DNA-binding domain"/>
    <property type="match status" value="1"/>
</dbReference>
<dbReference type="EMBL" id="BAAAHP010000087">
    <property type="protein sequence ID" value="GAA0937805.1"/>
    <property type="molecule type" value="Genomic_DNA"/>
</dbReference>
<dbReference type="Gene3D" id="3.40.190.290">
    <property type="match status" value="1"/>
</dbReference>
<evidence type="ECO:0000256" key="1">
    <source>
        <dbReference type="ARBA" id="ARBA00009437"/>
    </source>
</evidence>
<evidence type="ECO:0000256" key="3">
    <source>
        <dbReference type="ARBA" id="ARBA00023125"/>
    </source>
</evidence>
<evidence type="ECO:0000313" key="6">
    <source>
        <dbReference type="EMBL" id="GAA0937805.1"/>
    </source>
</evidence>
<feature type="domain" description="HTH lysR-type" evidence="5">
    <location>
        <begin position="1"/>
        <end position="58"/>
    </location>
</feature>
<organism evidence="6 7">
    <name type="scientific">Pseudonocardia zijingensis</name>
    <dbReference type="NCBI Taxonomy" id="153376"/>
    <lineage>
        <taxon>Bacteria</taxon>
        <taxon>Bacillati</taxon>
        <taxon>Actinomycetota</taxon>
        <taxon>Actinomycetes</taxon>
        <taxon>Pseudonocardiales</taxon>
        <taxon>Pseudonocardiaceae</taxon>
        <taxon>Pseudonocardia</taxon>
    </lineage>
</organism>
<dbReference type="InterPro" id="IPR036388">
    <property type="entry name" value="WH-like_DNA-bd_sf"/>
</dbReference>
<dbReference type="InterPro" id="IPR005119">
    <property type="entry name" value="LysR_subst-bd"/>
</dbReference>